<dbReference type="RefSeq" id="WP_264816392.1">
    <property type="nucleotide sequence ID" value="NZ_BAPV01000041.1"/>
</dbReference>
<feature type="transmembrane region" description="Helical" evidence="1">
    <location>
        <begin position="17"/>
        <end position="40"/>
    </location>
</feature>
<feature type="transmembrane region" description="Helical" evidence="1">
    <location>
        <begin position="52"/>
        <end position="72"/>
    </location>
</feature>
<feature type="transmembrane region" description="Helical" evidence="1">
    <location>
        <begin position="123"/>
        <end position="140"/>
    </location>
</feature>
<name>A0ABQ0Q4M7_9PROT</name>
<keyword evidence="1" id="KW-1133">Transmembrane helix</keyword>
<keyword evidence="1" id="KW-0812">Transmembrane</keyword>
<protein>
    <submittedName>
        <fullName evidence="2">Uncharacterized protein</fullName>
    </submittedName>
</protein>
<reference evidence="2" key="1">
    <citation type="submission" date="2013-04" db="EMBL/GenBank/DDBJ databases">
        <title>The genome sequencing project of 58 acetic acid bacteria.</title>
        <authorList>
            <person name="Okamoto-Kainuma A."/>
            <person name="Ishikawa M."/>
            <person name="Umino S."/>
            <person name="Koizumi Y."/>
            <person name="Shiwa Y."/>
            <person name="Yoshikawa H."/>
            <person name="Matsutani M."/>
            <person name="Matsushita K."/>
        </authorList>
    </citation>
    <scope>NUCLEOTIDE SEQUENCE</scope>
    <source>
        <strain evidence="2">NRIC 0535</strain>
    </source>
</reference>
<evidence type="ECO:0000313" key="3">
    <source>
        <dbReference type="Proteomes" id="UP001062776"/>
    </source>
</evidence>
<dbReference type="Proteomes" id="UP001062776">
    <property type="component" value="Unassembled WGS sequence"/>
</dbReference>
<comment type="caution">
    <text evidence="2">The sequence shown here is derived from an EMBL/GenBank/DDBJ whole genome shotgun (WGS) entry which is preliminary data.</text>
</comment>
<dbReference type="EMBL" id="BAPV01000041">
    <property type="protein sequence ID" value="GBQ91236.1"/>
    <property type="molecule type" value="Genomic_DNA"/>
</dbReference>
<accession>A0ABQ0Q4M7</accession>
<proteinExistence type="predicted"/>
<evidence type="ECO:0000256" key="1">
    <source>
        <dbReference type="SAM" id="Phobius"/>
    </source>
</evidence>
<organism evidence="2 3">
    <name type="scientific">Asaia krungthepensis NRIC 0535</name>
    <dbReference type="NCBI Taxonomy" id="1307925"/>
    <lineage>
        <taxon>Bacteria</taxon>
        <taxon>Pseudomonadati</taxon>
        <taxon>Pseudomonadota</taxon>
        <taxon>Alphaproteobacteria</taxon>
        <taxon>Acetobacterales</taxon>
        <taxon>Acetobacteraceae</taxon>
        <taxon>Asaia</taxon>
    </lineage>
</organism>
<sequence length="185" mass="19672">MVGILSFCASLGNALGWLLPTLCYIVGGSMMISAIWGFYGRATLQNGLVTRGFAPEILFLGSGTLLSFPQFLNVLNRSFGFSTTASLTQGQDGGVAAYSFDAAAFNQAVSQGPTSLMKAMIDVFDPYFISYGGLIAFLAVKRQIDRAQGRNDSSTGMNVTALIGSILMMNIEKVSQIGTWAIQGH</sequence>
<evidence type="ECO:0000313" key="2">
    <source>
        <dbReference type="EMBL" id="GBQ91236.1"/>
    </source>
</evidence>
<gene>
    <name evidence="2" type="ORF">AA0535_2245</name>
</gene>
<keyword evidence="1" id="KW-0472">Membrane</keyword>
<keyword evidence="3" id="KW-1185">Reference proteome</keyword>